<name>N0B9M1_9HYPH</name>
<evidence type="ECO:0000313" key="2">
    <source>
        <dbReference type="Proteomes" id="UP000005952"/>
    </source>
</evidence>
<dbReference type="KEGG" id="hdt:HYPDE_25553"/>
<dbReference type="STRING" id="670307.HYPDE_25553"/>
<dbReference type="HOGENOM" id="CLU_2538002_0_0_5"/>
<accession>N0B9M1</accession>
<sequence>MGPLQKQLNIQKYAIASLKRRGLLVFCAEFPQNTCQLVSASGSLWRGQADCGAALIPRAPGDGLAGLSVDFNRSVRLREKQPV</sequence>
<dbReference type="EMBL" id="CP005587">
    <property type="protein sequence ID" value="AGK56795.1"/>
    <property type="molecule type" value="Genomic_DNA"/>
</dbReference>
<proteinExistence type="predicted"/>
<gene>
    <name evidence="1" type="ORF">HYPDE_25553</name>
</gene>
<reference evidence="1 2" key="1">
    <citation type="journal article" date="2013" name="Genome Announc.">
        <title>Genome sequences for three denitrifying bacterial strains isolated from a uranium- and nitrate-contaminated subsurface environment.</title>
        <authorList>
            <person name="Venkatramanan R."/>
            <person name="Prakash O."/>
            <person name="Woyke T."/>
            <person name="Chain P."/>
            <person name="Goodwin L.A."/>
            <person name="Watson D."/>
            <person name="Brooks S."/>
            <person name="Kostka J.E."/>
            <person name="Green S.J."/>
        </authorList>
    </citation>
    <scope>NUCLEOTIDE SEQUENCE [LARGE SCALE GENOMIC DNA]</scope>
    <source>
        <strain evidence="1 2">1NES1</strain>
    </source>
</reference>
<dbReference type="Proteomes" id="UP000005952">
    <property type="component" value="Chromosome"/>
</dbReference>
<evidence type="ECO:0000313" key="1">
    <source>
        <dbReference type="EMBL" id="AGK56795.1"/>
    </source>
</evidence>
<keyword evidence="2" id="KW-1185">Reference proteome</keyword>
<organism evidence="1 2">
    <name type="scientific">Hyphomicrobium denitrificans 1NES1</name>
    <dbReference type="NCBI Taxonomy" id="670307"/>
    <lineage>
        <taxon>Bacteria</taxon>
        <taxon>Pseudomonadati</taxon>
        <taxon>Pseudomonadota</taxon>
        <taxon>Alphaproteobacteria</taxon>
        <taxon>Hyphomicrobiales</taxon>
        <taxon>Hyphomicrobiaceae</taxon>
        <taxon>Hyphomicrobium</taxon>
    </lineage>
</organism>
<protein>
    <submittedName>
        <fullName evidence="1">Uncharacterized protein</fullName>
    </submittedName>
</protein>
<dbReference type="AlphaFoldDB" id="N0B9M1"/>